<evidence type="ECO:0000313" key="1">
    <source>
        <dbReference type="EMBL" id="MDV7715143.1"/>
    </source>
</evidence>
<dbReference type="PANTHER" id="PTHR41771">
    <property type="entry name" value="MEMBRANE PROTEIN-RELATED"/>
    <property type="match status" value="1"/>
</dbReference>
<accession>A0A483B648</accession>
<dbReference type="AlphaFoldDB" id="A0A483B648"/>
<comment type="caution">
    <text evidence="1">The sequence shown here is derived from an EMBL/GenBank/DDBJ whole genome shotgun (WGS) entry which is preliminary data.</text>
</comment>
<organism evidence="1 2">
    <name type="scientific">Oenococcus oeni</name>
    <name type="common">Leuconostoc oenos</name>
    <dbReference type="NCBI Taxonomy" id="1247"/>
    <lineage>
        <taxon>Bacteria</taxon>
        <taxon>Bacillati</taxon>
        <taxon>Bacillota</taxon>
        <taxon>Bacilli</taxon>
        <taxon>Lactobacillales</taxon>
        <taxon>Lactobacillaceae</taxon>
        <taxon>Oenococcus</taxon>
    </lineage>
</organism>
<gene>
    <name evidence="1" type="ORF">GA838_05105</name>
</gene>
<reference evidence="1" key="1">
    <citation type="submission" date="2019-10" db="EMBL/GenBank/DDBJ databases">
        <title>Malate fermentation in French cider.</title>
        <authorList>
            <person name="Cousin F.J."/>
            <person name="Medina Fernandez S."/>
            <person name="Misery B."/>
            <person name="Laplace J.-M."/>
            <person name="Cretenet M."/>
        </authorList>
    </citation>
    <scope>NUCLEOTIDE SEQUENCE</scope>
    <source>
        <strain evidence="1">UCMA15129</strain>
    </source>
</reference>
<name>A0A483B648_OENOE</name>
<dbReference type="RefSeq" id="WP_032817299.1">
    <property type="nucleotide sequence ID" value="NZ_MLKQ01000052.1"/>
</dbReference>
<dbReference type="InterPro" id="IPR012507">
    <property type="entry name" value="YibE_F"/>
</dbReference>
<dbReference type="PANTHER" id="PTHR41771:SF1">
    <property type="entry name" value="MEMBRANE PROTEIN"/>
    <property type="match status" value="1"/>
</dbReference>
<sequence length="365" mass="41117">MTFFRLWKKFKWLFLAAIIIVLTVAAHFDYFIYKTPIAEITSVKQVSSEATKDYYGNVDHDITQKLTLKFLNTERRGQEIKISNEYFKSQVITQKYRVGQQILLSHKKWWSIIGQKRDAILVFTLALMLSLIIFFANKLSFQIILSLGLNFIFFLLAILFDINFVSVPPVVVFGVLTVIFAFITSFMVLGKTKQFLIVLLSTLLSTAAGVAIGALTINLNGSSGIHFEYMDYITQFPIPVFYSELLIGVLGASMDEASDISAMLLGMQRERSERAFKEYFVSGMNVGRDIVGSLTNVLFMVFIANTLPMVFLYLRNGNTWSYTIDMAMLLGLLSTIISAIAIVLTVPITSWLAATILTRGKKVKA</sequence>
<protein>
    <submittedName>
        <fullName evidence="1">YibE/F family protein</fullName>
    </submittedName>
</protein>
<dbReference type="Proteomes" id="UP001281024">
    <property type="component" value="Unassembled WGS sequence"/>
</dbReference>
<proteinExistence type="predicted"/>
<evidence type="ECO:0000313" key="2">
    <source>
        <dbReference type="Proteomes" id="UP001281024"/>
    </source>
</evidence>
<dbReference type="EMBL" id="WERV01000003">
    <property type="protein sequence ID" value="MDV7715143.1"/>
    <property type="molecule type" value="Genomic_DNA"/>
</dbReference>
<dbReference type="Pfam" id="PF07907">
    <property type="entry name" value="YibE_F"/>
    <property type="match status" value="1"/>
</dbReference>